<keyword evidence="3" id="KW-0547">Nucleotide-binding</keyword>
<name>A0A8S1VY02_9CILI</name>
<dbReference type="EMBL" id="CAJJDO010000075">
    <property type="protein sequence ID" value="CAD8181065.1"/>
    <property type="molecule type" value="Genomic_DNA"/>
</dbReference>
<keyword evidence="6" id="KW-0175">Coiled coil</keyword>
<dbReference type="InterPro" id="IPR000719">
    <property type="entry name" value="Prot_kinase_dom"/>
</dbReference>
<dbReference type="SMART" id="SM00220">
    <property type="entry name" value="S_TKc"/>
    <property type="match status" value="1"/>
</dbReference>
<reference evidence="8" key="1">
    <citation type="submission" date="2021-01" db="EMBL/GenBank/DDBJ databases">
        <authorList>
            <consortium name="Genoscope - CEA"/>
            <person name="William W."/>
        </authorList>
    </citation>
    <scope>NUCLEOTIDE SEQUENCE</scope>
</reference>
<keyword evidence="9" id="KW-1185">Reference proteome</keyword>
<evidence type="ECO:0000256" key="1">
    <source>
        <dbReference type="ARBA" id="ARBA00012513"/>
    </source>
</evidence>
<dbReference type="PROSITE" id="PS50011">
    <property type="entry name" value="PROTEIN_KINASE_DOM"/>
    <property type="match status" value="1"/>
</dbReference>
<feature type="coiled-coil region" evidence="6">
    <location>
        <begin position="923"/>
        <end position="1067"/>
    </location>
</feature>
<accession>A0A8S1VY02</accession>
<dbReference type="GO" id="GO:0005524">
    <property type="term" value="F:ATP binding"/>
    <property type="evidence" value="ECO:0007669"/>
    <property type="project" value="UniProtKB-KW"/>
</dbReference>
<dbReference type="Proteomes" id="UP000689195">
    <property type="component" value="Unassembled WGS sequence"/>
</dbReference>
<feature type="coiled-coil region" evidence="6">
    <location>
        <begin position="1220"/>
        <end position="1274"/>
    </location>
</feature>
<feature type="coiled-coil region" evidence="6">
    <location>
        <begin position="322"/>
        <end position="541"/>
    </location>
</feature>
<sequence>MIIQQRNAIIQKITIEGDTYEKFQPPIGQGSEGIVYKGRNIKTQEIVAIKEYKLINQNELKAIQAIQRNNFSHIIGIKGVQIQQNSCPIIAMEFAHGDFLQFMQSQEYQKLTYNEKNSYFIQMVQGVELLHSIGLFHRDLKPENFVYIKDSNNNMTIKLIDFGLVKETKNQMANTYKVGAPYYMAPEVLGNQTSFYNKSVDIWSLGAMWYELLTNQTFFQGSTQDEIFFKIHNSNQNNIDQQIQNNINIQQKEKDLIKKMLKKQSIQRIQLKDVLQAYTVVQIIPNKINSLLPPLYQVKVQYKEEKFNEAEQRQKEDEQIQKEIQLQQEDEIQKKLAEFEQKKQEEMAQMKREMERQLDIKFAQQQQIQEDLLKKEYEEQIKQKEKELKELRVEQEKAHQYEKDQKQLAQIKIQLQLQIQNEIEQFKKQKDEEQNKELERIKQQAQIEKNQAIQQQLKNKEEQLKQQLVAEIQRKYMLDYNSKVTQLDDQKKYENQKQLEEISQSLMIQLKSQQNNINNFIQNLNEELRKTNEINTENQKKQQLSIYINIEIGKYQDQIINNEQRLLQIQQAQTKEMLKGFDFELEKENQQFILEYKVIMEKITKEQSLIEQQVKDKEIPDQQRKEQEQKLTKEKDQYESLFIIVKQQSSQQSLQIKTISEQINYYQRIKLQFQGEVKIQDVIQQQQIITQDIQVLEQQERMIQQFDQLKLIPLYQQYNSKLEELQQSQNRLKILIEEANECLKQIERQYEDEYQQQIDDLDHKLNEQLDKFKYLSKNQKYKDKINQIINKIADESGKLNSLNVAYQQYNQNYDQIQQSISDFQKQYNQLHEQIYNDEQIEQKNGERIKKLKITQDQLDLFKKIMNQLKEQLKSLINNQYCNNEQILYLINDRLGRIDQTIIQQQKQFDKFNKFNELNSFEIINQQINQLEEFQRKLKEVENNETEQVDQLKQIIQKIGAQNKSEQEKEILKLNNQLQNMYKEFSKALQSIKFKSESIEFYQKVNEKKEKLEKQLQEEIKNLEEYLEIQNQNTQLFNEVLNDIKAKKEDQKQQIEEIFIKLQQTNKQKGDRLKSVTNKVFEKQIEINFTQIDFNLIKNYEQLKMQEEQLQIELNQINDKISNQQLNPQQLNELKDYILKVYSNIDELKMKIPQYDDVQQYNKNYQQNLESYEKLYALLNYIKQYHLTRYYERIKENEQKQKQKQQYKDENDYKKLFYSRLNQVQKENTKIEMEAQDILQRYEYALNENQNKMAIESMEKDQEEIEKQIQIQKNLIKSRDQIKLRSKLKDQSMIKEIINVKQYYEITEFTQMIILNMIKKNIQTIQQGQINQY</sequence>
<evidence type="ECO:0000256" key="4">
    <source>
        <dbReference type="ARBA" id="ARBA00022777"/>
    </source>
</evidence>
<organism evidence="8 9">
    <name type="scientific">Paramecium pentaurelia</name>
    <dbReference type="NCBI Taxonomy" id="43138"/>
    <lineage>
        <taxon>Eukaryota</taxon>
        <taxon>Sar</taxon>
        <taxon>Alveolata</taxon>
        <taxon>Ciliophora</taxon>
        <taxon>Intramacronucleata</taxon>
        <taxon>Oligohymenophorea</taxon>
        <taxon>Peniculida</taxon>
        <taxon>Parameciidae</taxon>
        <taxon>Paramecium</taxon>
    </lineage>
</organism>
<keyword evidence="4" id="KW-0418">Kinase</keyword>
<dbReference type="OrthoDB" id="312106at2759"/>
<dbReference type="EC" id="2.7.11.1" evidence="1"/>
<evidence type="ECO:0000256" key="3">
    <source>
        <dbReference type="ARBA" id="ARBA00022741"/>
    </source>
</evidence>
<evidence type="ECO:0000256" key="5">
    <source>
        <dbReference type="ARBA" id="ARBA00022840"/>
    </source>
</evidence>
<gene>
    <name evidence="8" type="ORF">PPENT_87.1.T0750182</name>
</gene>
<dbReference type="GO" id="GO:0004674">
    <property type="term" value="F:protein serine/threonine kinase activity"/>
    <property type="evidence" value="ECO:0007669"/>
    <property type="project" value="UniProtKB-EC"/>
</dbReference>
<feature type="coiled-coil region" evidence="6">
    <location>
        <begin position="1099"/>
        <end position="1126"/>
    </location>
</feature>
<dbReference type="InterPro" id="IPR008271">
    <property type="entry name" value="Ser/Thr_kinase_AS"/>
</dbReference>
<dbReference type="PANTHER" id="PTHR43671">
    <property type="entry name" value="SERINE/THREONINE-PROTEIN KINASE NEK"/>
    <property type="match status" value="1"/>
</dbReference>
<feature type="coiled-coil region" evidence="6">
    <location>
        <begin position="715"/>
        <end position="771"/>
    </location>
</feature>
<evidence type="ECO:0000313" key="9">
    <source>
        <dbReference type="Proteomes" id="UP000689195"/>
    </source>
</evidence>
<evidence type="ECO:0000259" key="7">
    <source>
        <dbReference type="PROSITE" id="PS50011"/>
    </source>
</evidence>
<dbReference type="PANTHER" id="PTHR43671:SF13">
    <property type="entry name" value="SERINE_THREONINE-PROTEIN KINASE NEK2"/>
    <property type="match status" value="1"/>
</dbReference>
<proteinExistence type="predicted"/>
<comment type="caution">
    <text evidence="8">The sequence shown here is derived from an EMBL/GenBank/DDBJ whole genome shotgun (WGS) entry which is preliminary data.</text>
</comment>
<evidence type="ECO:0000256" key="6">
    <source>
        <dbReference type="SAM" id="Coils"/>
    </source>
</evidence>
<dbReference type="PROSITE" id="PS00108">
    <property type="entry name" value="PROTEIN_KINASE_ST"/>
    <property type="match status" value="1"/>
</dbReference>
<evidence type="ECO:0000313" key="8">
    <source>
        <dbReference type="EMBL" id="CAD8181065.1"/>
    </source>
</evidence>
<dbReference type="InterPro" id="IPR050660">
    <property type="entry name" value="NEK_Ser/Thr_kinase"/>
</dbReference>
<keyword evidence="2" id="KW-0808">Transferase</keyword>
<protein>
    <recommendedName>
        <fullName evidence="1">non-specific serine/threonine protein kinase</fullName>
        <ecNumber evidence="1">2.7.11.1</ecNumber>
    </recommendedName>
</protein>
<feature type="coiled-coil region" evidence="6">
    <location>
        <begin position="799"/>
        <end position="878"/>
    </location>
</feature>
<keyword evidence="5" id="KW-0067">ATP-binding</keyword>
<feature type="domain" description="Protein kinase" evidence="7">
    <location>
        <begin position="21"/>
        <end position="281"/>
    </location>
</feature>
<dbReference type="Pfam" id="PF00069">
    <property type="entry name" value="Pkinase"/>
    <property type="match status" value="1"/>
</dbReference>
<evidence type="ECO:0000256" key="2">
    <source>
        <dbReference type="ARBA" id="ARBA00022679"/>
    </source>
</evidence>